<reference evidence="1 2" key="1">
    <citation type="submission" date="2013-08" db="EMBL/GenBank/DDBJ databases">
        <title>Lactobacillus wasatchii sp. WDC04, a late gas producing bacteria isolated from aged chedder cheese.</title>
        <authorList>
            <person name="Oberg C.J."/>
            <person name="Culumber M."/>
            <person name="McMahon D.J."/>
            <person name="Broadbent J.R."/>
            <person name="Oberg T.S."/>
            <person name="Ortaki F."/>
        </authorList>
    </citation>
    <scope>NUCLEOTIDE SEQUENCE [LARGE SCALE GENOMIC DNA]</scope>
    <source>
        <strain evidence="1 2">WDC04</strain>
    </source>
</reference>
<accession>A0A0D0YU19</accession>
<protein>
    <recommendedName>
        <fullName evidence="3">AP2/ERF domain-containing protein</fullName>
    </recommendedName>
</protein>
<evidence type="ECO:0008006" key="3">
    <source>
        <dbReference type="Google" id="ProtNLM"/>
    </source>
</evidence>
<proteinExistence type="predicted"/>
<dbReference type="EMBL" id="AWTT01000049">
    <property type="protein sequence ID" value="KIS02764.1"/>
    <property type="molecule type" value="Genomic_DNA"/>
</dbReference>
<name>A0A0D0YU19_9LACO</name>
<keyword evidence="2" id="KW-1185">Reference proteome</keyword>
<comment type="caution">
    <text evidence="1">The sequence shown here is derived from an EMBL/GenBank/DDBJ whole genome shotgun (WGS) entry which is preliminary data.</text>
</comment>
<dbReference type="OrthoDB" id="552713at2"/>
<dbReference type="PATRIC" id="fig|1335616.4.peg.1660"/>
<dbReference type="RefSeq" id="WP_052497834.1">
    <property type="nucleotide sequence ID" value="NZ_AWTT01000049.1"/>
</dbReference>
<dbReference type="Proteomes" id="UP000032279">
    <property type="component" value="Unassembled WGS sequence"/>
</dbReference>
<evidence type="ECO:0000313" key="1">
    <source>
        <dbReference type="EMBL" id="KIS02764.1"/>
    </source>
</evidence>
<gene>
    <name evidence="1" type="ORF">WDC_1654</name>
</gene>
<dbReference type="AlphaFoldDB" id="A0A0D0YU19"/>
<dbReference type="STRING" id="1335616.WDC_1654"/>
<organism evidence="1 2">
    <name type="scientific">Paucilactobacillus wasatchensis</name>
    <dbReference type="NCBI Taxonomy" id="1335616"/>
    <lineage>
        <taxon>Bacteria</taxon>
        <taxon>Bacillati</taxon>
        <taxon>Bacillota</taxon>
        <taxon>Bacilli</taxon>
        <taxon>Lactobacillales</taxon>
        <taxon>Lactobacillaceae</taxon>
        <taxon>Paucilactobacillus</taxon>
    </lineage>
</organism>
<evidence type="ECO:0000313" key="2">
    <source>
        <dbReference type="Proteomes" id="UP000032279"/>
    </source>
</evidence>
<sequence>MIDLTGRRFGRLTVIKRAKKKVQSGNACWLCQCSCGNIRAVDGYLLRTGATKSCGCYRAELSAKAVRQNEKFSANIGNAENLKFNSGVFKASVVRGKKNRSGVIGVSYDKKEDMWFARLMVDGRYVLLKSFKEFEEAVTARKNAERRYLYRKETDQISV</sequence>